<dbReference type="AlphaFoldDB" id="A0A4R1MDJ6"/>
<proteinExistence type="predicted"/>
<comment type="caution">
    <text evidence="1">The sequence shown here is derived from an EMBL/GenBank/DDBJ whole genome shotgun (WGS) entry which is preliminary data.</text>
</comment>
<dbReference type="EMBL" id="SMGQ01000018">
    <property type="protein sequence ID" value="TCK87923.1"/>
    <property type="molecule type" value="Genomic_DNA"/>
</dbReference>
<reference evidence="1 2" key="1">
    <citation type="submission" date="2019-03" db="EMBL/GenBank/DDBJ databases">
        <title>Genomic Encyclopedia of Type Strains, Phase IV (KMG-IV): sequencing the most valuable type-strain genomes for metagenomic binning, comparative biology and taxonomic classification.</title>
        <authorList>
            <person name="Goeker M."/>
        </authorList>
    </citation>
    <scope>NUCLEOTIDE SEQUENCE [LARGE SCALE GENOMIC DNA]</scope>
    <source>
        <strain evidence="1 2">DSM 24176</strain>
    </source>
</reference>
<evidence type="ECO:0008006" key="3">
    <source>
        <dbReference type="Google" id="ProtNLM"/>
    </source>
</evidence>
<sequence length="328" mass="38768">MVKIKYGLIFTLIIIPFFFIGFRKDTINDETIHMKHRYNRYLKTAIQDASASLLLYATYDRTKDNNNVNIDTTDAINTFFDSLYLQMGYDISGVSTDYHYGLAEIKKYVPVILIMDYDGYYIYGMERYEDEKGYHYTNHQLLPKRYYTYRDEEDQVLQFFLDDYVQIHNVETGEIIEGLYDEIKEHSDLLQKENFQIIKKETIIKSIEDSLNVYINQHNEYGKGYGFLYDFYLPSIKDEEWDQLLEDIGIMAFLQGIPIFNDQYVNIYGIQGSKILSRTEYIGYVKEGVPFYGKEGCQIYKDYTVTAHFDNRKEAASRGYYPCPECNP</sequence>
<evidence type="ECO:0000313" key="1">
    <source>
        <dbReference type="EMBL" id="TCK87923.1"/>
    </source>
</evidence>
<organism evidence="1 2">
    <name type="scientific">Natranaerovirga hydrolytica</name>
    <dbReference type="NCBI Taxonomy" id="680378"/>
    <lineage>
        <taxon>Bacteria</taxon>
        <taxon>Bacillati</taxon>
        <taxon>Bacillota</taxon>
        <taxon>Clostridia</taxon>
        <taxon>Lachnospirales</taxon>
        <taxon>Natranaerovirgaceae</taxon>
        <taxon>Natranaerovirga</taxon>
    </lineage>
</organism>
<protein>
    <recommendedName>
        <fullName evidence="3">Ada DNA repair metal-binding domain-containing protein</fullName>
    </recommendedName>
</protein>
<gene>
    <name evidence="1" type="ORF">EDC19_2767</name>
</gene>
<dbReference type="RefSeq" id="WP_132283415.1">
    <property type="nucleotide sequence ID" value="NZ_SMGQ01000018.1"/>
</dbReference>
<keyword evidence="2" id="KW-1185">Reference proteome</keyword>
<dbReference type="OrthoDB" id="1985886at2"/>
<name>A0A4R1MDJ6_9FIRM</name>
<accession>A0A4R1MDJ6</accession>
<evidence type="ECO:0000313" key="2">
    <source>
        <dbReference type="Proteomes" id="UP000294545"/>
    </source>
</evidence>
<dbReference type="Proteomes" id="UP000294545">
    <property type="component" value="Unassembled WGS sequence"/>
</dbReference>